<dbReference type="EMBL" id="JABEZV010000003">
    <property type="protein sequence ID" value="MBA0707546.1"/>
    <property type="molecule type" value="Genomic_DNA"/>
</dbReference>
<feature type="non-terminal residue" evidence="1">
    <location>
        <position position="1"/>
    </location>
</feature>
<name>A0A7J8Z6P8_9ROSI</name>
<proteinExistence type="predicted"/>
<sequence>MYHEGTRQNVFRVMAFINAYMTEMDNLESITGNMQHHRPSGWQPPKRDGVEIKFDACFHNQSNKSVSGVLIRKNERLILVVCTYPNENMMDATIAHSPAKEGRRYESPMYWIEEAPARVEELVDLNRCRLNRRRWKEMLESEGTENMKASGNSSRKGGKDLIKTKFTLLREVGKDLLLLSTNGEEKMKRGGEA</sequence>
<reference evidence="1 2" key="1">
    <citation type="journal article" date="2019" name="Genome Biol. Evol.">
        <title>Insights into the evolution of the New World diploid cottons (Gossypium, subgenus Houzingenia) based on genome sequencing.</title>
        <authorList>
            <person name="Grover C.E."/>
            <person name="Arick M.A. 2nd"/>
            <person name="Thrash A."/>
            <person name="Conover J.L."/>
            <person name="Sanders W.S."/>
            <person name="Peterson D.G."/>
            <person name="Frelichowski J.E."/>
            <person name="Scheffler J.A."/>
            <person name="Scheffler B.E."/>
            <person name="Wendel J.F."/>
        </authorList>
    </citation>
    <scope>NUCLEOTIDE SEQUENCE [LARGE SCALE GENOMIC DNA]</scope>
    <source>
        <strain evidence="1">4</strain>
        <tissue evidence="1">Leaf</tissue>
    </source>
</reference>
<evidence type="ECO:0000313" key="1">
    <source>
        <dbReference type="EMBL" id="MBA0707546.1"/>
    </source>
</evidence>
<comment type="caution">
    <text evidence="1">The sequence shown here is derived from an EMBL/GenBank/DDBJ whole genome shotgun (WGS) entry which is preliminary data.</text>
</comment>
<dbReference type="Proteomes" id="UP000593574">
    <property type="component" value="Unassembled WGS sequence"/>
</dbReference>
<dbReference type="AlphaFoldDB" id="A0A7J8Z6P8"/>
<keyword evidence="2" id="KW-1185">Reference proteome</keyword>
<protein>
    <submittedName>
        <fullName evidence="1">Uncharacterized protein</fullName>
    </submittedName>
</protein>
<gene>
    <name evidence="1" type="ORF">Golax_019581</name>
</gene>
<evidence type="ECO:0000313" key="2">
    <source>
        <dbReference type="Proteomes" id="UP000593574"/>
    </source>
</evidence>
<accession>A0A7J8Z6P8</accession>
<organism evidence="1 2">
    <name type="scientific">Gossypium laxum</name>
    <dbReference type="NCBI Taxonomy" id="34288"/>
    <lineage>
        <taxon>Eukaryota</taxon>
        <taxon>Viridiplantae</taxon>
        <taxon>Streptophyta</taxon>
        <taxon>Embryophyta</taxon>
        <taxon>Tracheophyta</taxon>
        <taxon>Spermatophyta</taxon>
        <taxon>Magnoliopsida</taxon>
        <taxon>eudicotyledons</taxon>
        <taxon>Gunneridae</taxon>
        <taxon>Pentapetalae</taxon>
        <taxon>rosids</taxon>
        <taxon>malvids</taxon>
        <taxon>Malvales</taxon>
        <taxon>Malvaceae</taxon>
        <taxon>Malvoideae</taxon>
        <taxon>Gossypium</taxon>
    </lineage>
</organism>